<dbReference type="InterPro" id="IPR006652">
    <property type="entry name" value="Kelch_1"/>
</dbReference>
<evidence type="ECO:0000256" key="1">
    <source>
        <dbReference type="ARBA" id="ARBA00022441"/>
    </source>
</evidence>
<dbReference type="Pfam" id="PF01344">
    <property type="entry name" value="Kelch_1"/>
    <property type="match status" value="1"/>
</dbReference>
<dbReference type="SMART" id="SM00612">
    <property type="entry name" value="Kelch"/>
    <property type="match status" value="6"/>
</dbReference>
<dbReference type="SUPFAM" id="SSF117281">
    <property type="entry name" value="Kelch motif"/>
    <property type="match status" value="2"/>
</dbReference>
<dbReference type="Gene3D" id="2.120.10.80">
    <property type="entry name" value="Kelch-type beta propeller"/>
    <property type="match status" value="2"/>
</dbReference>
<accession>A0A382H988</accession>
<name>A0A382H988_9ZZZZ</name>
<dbReference type="InterPro" id="IPR015915">
    <property type="entry name" value="Kelch-typ_b-propeller"/>
</dbReference>
<dbReference type="Pfam" id="PF24681">
    <property type="entry name" value="Kelch_KLHDC2_KLHL20_DRC7"/>
    <property type="match status" value="1"/>
</dbReference>
<organism evidence="3">
    <name type="scientific">marine metagenome</name>
    <dbReference type="NCBI Taxonomy" id="408172"/>
    <lineage>
        <taxon>unclassified sequences</taxon>
        <taxon>metagenomes</taxon>
        <taxon>ecological metagenomes</taxon>
    </lineage>
</organism>
<reference evidence="3" key="1">
    <citation type="submission" date="2018-05" db="EMBL/GenBank/DDBJ databases">
        <authorList>
            <person name="Lanie J.A."/>
            <person name="Ng W.-L."/>
            <person name="Kazmierczak K.M."/>
            <person name="Andrzejewski T.M."/>
            <person name="Davidsen T.M."/>
            <person name="Wayne K.J."/>
            <person name="Tettelin H."/>
            <person name="Glass J.I."/>
            <person name="Rusch D."/>
            <person name="Podicherti R."/>
            <person name="Tsui H.-C.T."/>
            <person name="Winkler M.E."/>
        </authorList>
    </citation>
    <scope>NUCLEOTIDE SEQUENCE</scope>
</reference>
<dbReference type="PANTHER" id="PTHR46344">
    <property type="entry name" value="OS02G0202900 PROTEIN"/>
    <property type="match status" value="1"/>
</dbReference>
<proteinExistence type="predicted"/>
<keyword evidence="2" id="KW-0677">Repeat</keyword>
<evidence type="ECO:0000313" key="3">
    <source>
        <dbReference type="EMBL" id="SVB83772.1"/>
    </source>
</evidence>
<sequence length="377" mass="40340">MKKETIVGRTRLLASWSLILLLGLSIIGAAQDSSWERKTDMPAENSHMGTALVDTKFYLIAGHAGGANRFFKVYDTQRDTWIMKADLPVSIFPEPISSPAACEIDGKIYVMGGGPSGSRDEPPSPSATTLKVYTLASDSWTLKANMPTLRTALSAVAVNGKIYVIGGVARSSGWYWDLAEATADELVSAVEVYDPETDTWTKKTDMPTARCGMGTVVVAGKIYTIGGLADNGKIMNVVEVYDPGTDTWTQKADMPTARWNLGAVEANGKVYAVCGNLLPPWEDGTLTLVEVYDPNTDSWTKGMDMNFPRQGASIGQVNGEIYAIGGFSDGNITASSIVESYDTGSGIQVRAVSPWHTGFPNPQVGTIDGGERITISG</sequence>
<dbReference type="AlphaFoldDB" id="A0A382H988"/>
<evidence type="ECO:0000256" key="2">
    <source>
        <dbReference type="ARBA" id="ARBA00022737"/>
    </source>
</evidence>
<dbReference type="PANTHER" id="PTHR46344:SF27">
    <property type="entry name" value="KELCH REPEAT SUPERFAMILY PROTEIN"/>
    <property type="match status" value="1"/>
</dbReference>
<protein>
    <recommendedName>
        <fullName evidence="4">Galactose oxidase</fullName>
    </recommendedName>
</protein>
<keyword evidence="1" id="KW-0880">Kelch repeat</keyword>
<gene>
    <name evidence="3" type="ORF">METZ01_LOCUS236626</name>
</gene>
<evidence type="ECO:0008006" key="4">
    <source>
        <dbReference type="Google" id="ProtNLM"/>
    </source>
</evidence>
<dbReference type="EMBL" id="UINC01059878">
    <property type="protein sequence ID" value="SVB83772.1"/>
    <property type="molecule type" value="Genomic_DNA"/>
</dbReference>
<feature type="non-terminal residue" evidence="3">
    <location>
        <position position="377"/>
    </location>
</feature>